<proteinExistence type="predicted"/>
<reference evidence="1" key="1">
    <citation type="submission" date="2023-11" db="EMBL/GenBank/DDBJ databases">
        <authorList>
            <person name="Poullet M."/>
        </authorList>
    </citation>
    <scope>NUCLEOTIDE SEQUENCE</scope>
    <source>
        <strain evidence="1">E1834</strain>
    </source>
</reference>
<comment type="caution">
    <text evidence="1">The sequence shown here is derived from an EMBL/GenBank/DDBJ whole genome shotgun (WGS) entry which is preliminary data.</text>
</comment>
<accession>A0ACB0XV27</accession>
<sequence>MANFYVQIYILLMIIVPVNAWNRTYSALDILYYCGVFIIVILLIIIFAFLFVFIVYGIVLVFIFLQQKQQHQPNIVKNKISTEEERVERTQSTTLEVLF</sequence>
<gene>
    <name evidence="1" type="ORF">MENTE1834_LOCUS3883</name>
</gene>
<keyword evidence="2" id="KW-1185">Reference proteome</keyword>
<name>A0ACB0XV27_MELEN</name>
<organism evidence="1 2">
    <name type="scientific">Meloidogyne enterolobii</name>
    <name type="common">Root-knot nematode worm</name>
    <name type="synonym">Meloidogyne mayaguensis</name>
    <dbReference type="NCBI Taxonomy" id="390850"/>
    <lineage>
        <taxon>Eukaryota</taxon>
        <taxon>Metazoa</taxon>
        <taxon>Ecdysozoa</taxon>
        <taxon>Nematoda</taxon>
        <taxon>Chromadorea</taxon>
        <taxon>Rhabditida</taxon>
        <taxon>Tylenchina</taxon>
        <taxon>Tylenchomorpha</taxon>
        <taxon>Tylenchoidea</taxon>
        <taxon>Meloidogynidae</taxon>
        <taxon>Meloidogyninae</taxon>
        <taxon>Meloidogyne</taxon>
    </lineage>
</organism>
<protein>
    <submittedName>
        <fullName evidence="1">Uncharacterized protein</fullName>
    </submittedName>
</protein>
<dbReference type="EMBL" id="CAVMJV010000003">
    <property type="protein sequence ID" value="CAK5018614.1"/>
    <property type="molecule type" value="Genomic_DNA"/>
</dbReference>
<evidence type="ECO:0000313" key="2">
    <source>
        <dbReference type="Proteomes" id="UP001497535"/>
    </source>
</evidence>
<dbReference type="Proteomes" id="UP001497535">
    <property type="component" value="Unassembled WGS sequence"/>
</dbReference>
<evidence type="ECO:0000313" key="1">
    <source>
        <dbReference type="EMBL" id="CAK5018614.1"/>
    </source>
</evidence>